<name>A0ACC2PXG5_9HYME</name>
<evidence type="ECO:0000313" key="1">
    <source>
        <dbReference type="EMBL" id="KAJ8688178.1"/>
    </source>
</evidence>
<gene>
    <name evidence="1" type="ORF">QAD02_023973</name>
</gene>
<dbReference type="Proteomes" id="UP001239111">
    <property type="component" value="Chromosome 1"/>
</dbReference>
<comment type="caution">
    <text evidence="1">The sequence shown here is derived from an EMBL/GenBank/DDBJ whole genome shotgun (WGS) entry which is preliminary data.</text>
</comment>
<reference evidence="1" key="1">
    <citation type="submission" date="2023-04" db="EMBL/GenBank/DDBJ databases">
        <title>A chromosome-level genome assembly of the parasitoid wasp Eretmocerus hayati.</title>
        <authorList>
            <person name="Zhong Y."/>
            <person name="Liu S."/>
            <person name="Liu Y."/>
        </authorList>
    </citation>
    <scope>NUCLEOTIDE SEQUENCE</scope>
    <source>
        <strain evidence="1">ZJU_SS_LIU_2023</strain>
    </source>
</reference>
<dbReference type="EMBL" id="CM056741">
    <property type="protein sequence ID" value="KAJ8688178.1"/>
    <property type="molecule type" value="Genomic_DNA"/>
</dbReference>
<proteinExistence type="predicted"/>
<organism evidence="1 2">
    <name type="scientific">Eretmocerus hayati</name>
    <dbReference type="NCBI Taxonomy" id="131215"/>
    <lineage>
        <taxon>Eukaryota</taxon>
        <taxon>Metazoa</taxon>
        <taxon>Ecdysozoa</taxon>
        <taxon>Arthropoda</taxon>
        <taxon>Hexapoda</taxon>
        <taxon>Insecta</taxon>
        <taxon>Pterygota</taxon>
        <taxon>Neoptera</taxon>
        <taxon>Endopterygota</taxon>
        <taxon>Hymenoptera</taxon>
        <taxon>Apocrita</taxon>
        <taxon>Proctotrupomorpha</taxon>
        <taxon>Chalcidoidea</taxon>
        <taxon>Aphelinidae</taxon>
        <taxon>Aphelininae</taxon>
        <taxon>Eretmocerus</taxon>
    </lineage>
</organism>
<accession>A0ACC2PXG5</accession>
<evidence type="ECO:0000313" key="2">
    <source>
        <dbReference type="Proteomes" id="UP001239111"/>
    </source>
</evidence>
<keyword evidence="2" id="KW-1185">Reference proteome</keyword>
<sequence>MSDCGDYGGDSGGGDSYSGGGDDYSSSYNEPSEPSYSSYNDTPSYTEPSRDDDRDASQSNLERSETHWSYSGQYSSDSKDAERSEDSKDQSTFFENIKSFFGGSSDREPPSKDLQPPLEDSREFTTRASEESELQPSRLESIRSYLRESNNASIDPEPPSQDLQPPLEDPREFKTRDSEYSELQPSHLESIRSYLRKSNNAAIDPEPPSSDFQPPLKDSREFTTSHEPNQNGVILENPGEIRVYSIRRYFNGNRKVSQPSYAQQPTGI</sequence>
<protein>
    <submittedName>
        <fullName evidence="1">Uncharacterized protein</fullName>
    </submittedName>
</protein>